<evidence type="ECO:0000313" key="2">
    <source>
        <dbReference type="Proteomes" id="UP000283523"/>
    </source>
</evidence>
<gene>
    <name evidence="1" type="ORF">DYU11_01595</name>
</gene>
<dbReference type="InterPro" id="IPR025048">
    <property type="entry name" value="DUF3987"/>
</dbReference>
<accession>A0A418MHY4</accession>
<keyword evidence="2" id="KW-1185">Reference proteome</keyword>
<dbReference type="RefSeq" id="WP_119665889.1">
    <property type="nucleotide sequence ID" value="NZ_QXED01000001.1"/>
</dbReference>
<reference evidence="1 2" key="1">
    <citation type="submission" date="2018-08" db="EMBL/GenBank/DDBJ databases">
        <title>Fibrisoma montanum sp. nov., isolated from Danxia mountain soil.</title>
        <authorList>
            <person name="Huang Y."/>
        </authorList>
    </citation>
    <scope>NUCLEOTIDE SEQUENCE [LARGE SCALE GENOMIC DNA]</scope>
    <source>
        <strain evidence="1 2">HYT19</strain>
    </source>
</reference>
<proteinExistence type="predicted"/>
<name>A0A418MHY4_9BACT</name>
<dbReference type="AlphaFoldDB" id="A0A418MHY4"/>
<dbReference type="EMBL" id="QXED01000001">
    <property type="protein sequence ID" value="RIV27037.1"/>
    <property type="molecule type" value="Genomic_DNA"/>
</dbReference>
<organism evidence="1 2">
    <name type="scientific">Fibrisoma montanum</name>
    <dbReference type="NCBI Taxonomy" id="2305895"/>
    <lineage>
        <taxon>Bacteria</taxon>
        <taxon>Pseudomonadati</taxon>
        <taxon>Bacteroidota</taxon>
        <taxon>Cytophagia</taxon>
        <taxon>Cytophagales</taxon>
        <taxon>Spirosomataceae</taxon>
        <taxon>Fibrisoma</taxon>
    </lineage>
</organism>
<protein>
    <submittedName>
        <fullName evidence="1">DUF3987 domain-containing protein</fullName>
    </submittedName>
</protein>
<comment type="caution">
    <text evidence="1">The sequence shown here is derived from an EMBL/GenBank/DDBJ whole genome shotgun (WGS) entry which is preliminary data.</text>
</comment>
<evidence type="ECO:0000313" key="1">
    <source>
        <dbReference type="EMBL" id="RIV27037.1"/>
    </source>
</evidence>
<dbReference type="Pfam" id="PF13148">
    <property type="entry name" value="DUF3987"/>
    <property type="match status" value="1"/>
</dbReference>
<sequence>MEPDMIPEPLRPWLADIAYRMKCPLDFVAAGAVVMLSSLIGTRLTIKPKTRDDWTVVPNLWGAVVGGPSAMKSPALNAVLKPLDRLEMTARREYETALNDFERLQVEYEAQKKAYASQASKRHKGEAVGGSIAFPDEPVKPIERRYKVNDTTIEKLADLMNENLTGLLLFRDELTGLLASWDRAGHEQDRAFHLEAWNGNGSLTIDRIGRGTTHVRVLCESLLGGIQPAKLLGYLQAATGYENDGFVQRLQVAVYPDPEVWGYTDEHPDGLARDKAFELIQTIAHTDLSRIGYHADEYNKFAYTRFHPHAQELFKQWLTTWETVVLPNESGLLLEHFTKYRSLMPSLALIFHVVNCAGQPHPQTEAAKQFVSVEATQMSIDWCEYLMSHARRIYGLLDTVTIESARELLRHLKRGDLQDGFKVRDVARMRWKYLTSTDQVEAAVLELTSRHYLSEEQPASSKGGRPESPQYLINPKMF</sequence>
<dbReference type="OrthoDB" id="2781056at2"/>
<dbReference type="Proteomes" id="UP000283523">
    <property type="component" value="Unassembled WGS sequence"/>
</dbReference>